<evidence type="ECO:0000256" key="1">
    <source>
        <dbReference type="SAM" id="MobiDB-lite"/>
    </source>
</evidence>
<reference evidence="2 3" key="1">
    <citation type="submission" date="2023-05" db="EMBL/GenBank/DDBJ databases">
        <title>B98-5 Cell Line De Novo Hybrid Assembly: An Optical Mapping Approach.</title>
        <authorList>
            <person name="Kananen K."/>
            <person name="Auerbach J.A."/>
            <person name="Kautto E."/>
            <person name="Blachly J.S."/>
        </authorList>
    </citation>
    <scope>NUCLEOTIDE SEQUENCE [LARGE SCALE GENOMIC DNA]</scope>
    <source>
        <strain evidence="2">B95-8</strain>
        <tissue evidence="2">Cell line</tissue>
    </source>
</reference>
<evidence type="ECO:0000313" key="2">
    <source>
        <dbReference type="EMBL" id="KAK2110533.1"/>
    </source>
</evidence>
<keyword evidence="3" id="KW-1185">Reference proteome</keyword>
<organism evidence="2 3">
    <name type="scientific">Saguinus oedipus</name>
    <name type="common">Cotton-top tamarin</name>
    <name type="synonym">Oedipomidas oedipus</name>
    <dbReference type="NCBI Taxonomy" id="9490"/>
    <lineage>
        <taxon>Eukaryota</taxon>
        <taxon>Metazoa</taxon>
        <taxon>Chordata</taxon>
        <taxon>Craniata</taxon>
        <taxon>Vertebrata</taxon>
        <taxon>Euteleostomi</taxon>
        <taxon>Mammalia</taxon>
        <taxon>Eutheria</taxon>
        <taxon>Euarchontoglires</taxon>
        <taxon>Primates</taxon>
        <taxon>Haplorrhini</taxon>
        <taxon>Platyrrhini</taxon>
        <taxon>Cebidae</taxon>
        <taxon>Callitrichinae</taxon>
        <taxon>Saguinus</taxon>
    </lineage>
</organism>
<feature type="compositionally biased region" description="Low complexity" evidence="1">
    <location>
        <begin position="1"/>
        <end position="10"/>
    </location>
</feature>
<accession>A0ABQ9VMC1</accession>
<gene>
    <name evidence="2" type="ORF">P7K49_010279</name>
</gene>
<dbReference type="Proteomes" id="UP001266305">
    <property type="component" value="Unassembled WGS sequence"/>
</dbReference>
<evidence type="ECO:0000313" key="3">
    <source>
        <dbReference type="Proteomes" id="UP001266305"/>
    </source>
</evidence>
<comment type="caution">
    <text evidence="2">The sequence shown here is derived from an EMBL/GenBank/DDBJ whole genome shotgun (WGS) entry which is preliminary data.</text>
</comment>
<proteinExistence type="predicted"/>
<feature type="compositionally biased region" description="Pro residues" evidence="1">
    <location>
        <begin position="11"/>
        <end position="23"/>
    </location>
</feature>
<sequence length="135" mass="14282">MAVAPAVPVSPRLPPSPPPPPRPTGAQLSSVIKTVEKSRAASRPCGAFFPFLVISFVPGCEWTDGGISPVLAPRAVSHLVTWQDGRCSSEFLASLPQPKSHLSVATGFGCATIFWLLKNWYGQPHFDSGAGFPGE</sequence>
<feature type="region of interest" description="Disordered" evidence="1">
    <location>
        <begin position="1"/>
        <end position="28"/>
    </location>
</feature>
<protein>
    <submittedName>
        <fullName evidence="2">Uncharacterized protein</fullName>
    </submittedName>
</protein>
<name>A0ABQ9VMC1_SAGOE</name>
<dbReference type="EMBL" id="JASSZA010000005">
    <property type="protein sequence ID" value="KAK2110533.1"/>
    <property type="molecule type" value="Genomic_DNA"/>
</dbReference>